<dbReference type="EMBL" id="LJOY01000010">
    <property type="protein sequence ID" value="OBQ26526.1"/>
    <property type="molecule type" value="Genomic_DNA"/>
</dbReference>
<protein>
    <submittedName>
        <fullName evidence="2">Uncharacterized protein</fullName>
    </submittedName>
</protein>
<keyword evidence="1" id="KW-0175">Coiled coil</keyword>
<comment type="caution">
    <text evidence="2">The sequence shown here is derived from an EMBL/GenBank/DDBJ whole genome shotgun (WGS) entry which is preliminary data.</text>
</comment>
<dbReference type="AlphaFoldDB" id="A0A1B7W053"/>
<accession>A0A1B7W053</accession>
<feature type="coiled-coil region" evidence="1">
    <location>
        <begin position="221"/>
        <end position="248"/>
    </location>
</feature>
<reference evidence="2" key="1">
    <citation type="submission" date="2015-09" db="EMBL/GenBank/DDBJ databases">
        <title>Whole genome shotgun sequence assembly of Aphanizomenon flos-aquae UKL13.</title>
        <authorList>
            <person name="Driscoll C."/>
        </authorList>
    </citation>
    <scope>NUCLEOTIDE SEQUENCE [LARGE SCALE GENOMIC DNA]</scope>
    <source>
        <strain evidence="2">MDT13</strain>
    </source>
</reference>
<dbReference type="Proteomes" id="UP000092382">
    <property type="component" value="Unassembled WGS sequence"/>
</dbReference>
<dbReference type="STRING" id="1803587.GCA_001593825_01302"/>
<sequence length="398" mass="46463">MKILSRIFDNRINAHNILTEISIGEYLEIANFISKNNPLQRKRLKSYSSIYNLLKEDIKIGCTIPPIVLALSNDIQENIDINNADEDIIKNYINHHKDKLIILDGLQRTHLLIDVDQDLHSENNIDVLNKFHNHKLRFEIYLGIKKIGILYRMLTLNTGQSPMSVRHQIEILYSDYLDESISSEIKLLKEVDEPSPHEIGEYRFEYRFNDVIDGFTSYLLRDEASLDRRDLLEIIKSLENLAQENQNKDLFKSYLVTYNEFVKKISELSGDWKFNDEQIRLSSKPFGDSVDKIFTKSPLMTGFGAAVGFLKDKHLINSFDDINQKITQIHLSNNDQSFLDELILTLDDISKTARKIGTSQRMYFYYFFRELFNSESDSCLSIDKSIESSFKKYRLNEL</sequence>
<name>A0A1B7W053_APHFL</name>
<evidence type="ECO:0000256" key="1">
    <source>
        <dbReference type="SAM" id="Coils"/>
    </source>
</evidence>
<dbReference type="PATRIC" id="fig|1710894.3.peg.1573"/>
<proteinExistence type="predicted"/>
<gene>
    <name evidence="2" type="ORF">AN481_04665</name>
</gene>
<evidence type="ECO:0000313" key="2">
    <source>
        <dbReference type="EMBL" id="OBQ26526.1"/>
    </source>
</evidence>
<organism evidence="2">
    <name type="scientific">Aphanizomenon flos-aquae LD13</name>
    <dbReference type="NCBI Taxonomy" id="1710894"/>
    <lineage>
        <taxon>Bacteria</taxon>
        <taxon>Bacillati</taxon>
        <taxon>Cyanobacteriota</taxon>
        <taxon>Cyanophyceae</taxon>
        <taxon>Nostocales</taxon>
        <taxon>Aphanizomenonaceae</taxon>
        <taxon>Aphanizomenon</taxon>
    </lineage>
</organism>